<accession>A0A0D2PWH5</accession>
<dbReference type="AlphaFoldDB" id="A0A0D2PWH5"/>
<comment type="subcellular location">
    <subcellularLocation>
        <location evidence="2">Mitochondrion outer membrane</location>
        <topology evidence="2">Single-pass membrane protein</topology>
    </subcellularLocation>
</comment>
<dbReference type="FunFam" id="3.40.50.80:FF:000009">
    <property type="entry name" value="NADH-cytochrome b5 reductase"/>
    <property type="match status" value="1"/>
</dbReference>
<dbReference type="InterPro" id="IPR001433">
    <property type="entry name" value="OxRdtase_FAD/NAD-bd"/>
</dbReference>
<evidence type="ECO:0000256" key="4">
    <source>
        <dbReference type="ARBA" id="ARBA00022630"/>
    </source>
</evidence>
<keyword evidence="4 11" id="KW-0285">Flavoprotein</keyword>
<organism evidence="14 15">
    <name type="scientific">Hypholoma sublateritium (strain FD-334 SS-4)</name>
    <dbReference type="NCBI Taxonomy" id="945553"/>
    <lineage>
        <taxon>Eukaryota</taxon>
        <taxon>Fungi</taxon>
        <taxon>Dikarya</taxon>
        <taxon>Basidiomycota</taxon>
        <taxon>Agaricomycotina</taxon>
        <taxon>Agaricomycetes</taxon>
        <taxon>Agaricomycetidae</taxon>
        <taxon>Agaricales</taxon>
        <taxon>Agaricineae</taxon>
        <taxon>Strophariaceae</taxon>
        <taxon>Hypholoma</taxon>
    </lineage>
</organism>
<dbReference type="SUPFAM" id="SSF63380">
    <property type="entry name" value="Riboflavin synthase domain-like"/>
    <property type="match status" value="1"/>
</dbReference>
<proteinExistence type="inferred from homology"/>
<comment type="similarity">
    <text evidence="3 12">Belongs to the flavoprotein pyridine nucleotide cytochrome reductase family.</text>
</comment>
<evidence type="ECO:0000256" key="7">
    <source>
        <dbReference type="ARBA" id="ARBA00023002"/>
    </source>
</evidence>
<dbReference type="Pfam" id="PF00175">
    <property type="entry name" value="NAD_binding_1"/>
    <property type="match status" value="1"/>
</dbReference>
<dbReference type="InterPro" id="IPR008333">
    <property type="entry name" value="Cbr1-like_FAD-bd_dom"/>
</dbReference>
<keyword evidence="8 12" id="KW-0520">NAD</keyword>
<comment type="catalytic activity">
    <reaction evidence="10 12">
        <text>2 Fe(III)-[cytochrome b5] + NADH = 2 Fe(II)-[cytochrome b5] + NAD(+) + H(+)</text>
        <dbReference type="Rhea" id="RHEA:46680"/>
        <dbReference type="Rhea" id="RHEA-COMP:10438"/>
        <dbReference type="Rhea" id="RHEA-COMP:10439"/>
        <dbReference type="ChEBI" id="CHEBI:15378"/>
        <dbReference type="ChEBI" id="CHEBI:29033"/>
        <dbReference type="ChEBI" id="CHEBI:29034"/>
        <dbReference type="ChEBI" id="CHEBI:57540"/>
        <dbReference type="ChEBI" id="CHEBI:57945"/>
        <dbReference type="EC" id="1.6.2.2"/>
    </reaction>
</comment>
<evidence type="ECO:0000256" key="2">
    <source>
        <dbReference type="ARBA" id="ARBA00004572"/>
    </source>
</evidence>
<evidence type="ECO:0000313" key="15">
    <source>
        <dbReference type="Proteomes" id="UP000054270"/>
    </source>
</evidence>
<dbReference type="InterPro" id="IPR001709">
    <property type="entry name" value="Flavoprot_Pyr_Nucl_cyt_Rdtase"/>
</dbReference>
<evidence type="ECO:0000256" key="6">
    <source>
        <dbReference type="ARBA" id="ARBA00022827"/>
    </source>
</evidence>
<dbReference type="EMBL" id="KN817540">
    <property type="protein sequence ID" value="KJA23845.1"/>
    <property type="molecule type" value="Genomic_DNA"/>
</dbReference>
<dbReference type="PRINTS" id="PR00406">
    <property type="entry name" value="CYTB5RDTASE"/>
</dbReference>
<dbReference type="Gene3D" id="2.40.30.10">
    <property type="entry name" value="Translation factors"/>
    <property type="match status" value="1"/>
</dbReference>
<protein>
    <recommendedName>
        <fullName evidence="12">NADH-cytochrome b5 reductase</fullName>
        <ecNumber evidence="12">1.6.2.2</ecNumber>
    </recommendedName>
</protein>
<dbReference type="PANTHER" id="PTHR19370:SF171">
    <property type="entry name" value="NADH-CYTOCHROME B5 REDUCTASE 2"/>
    <property type="match status" value="1"/>
</dbReference>
<dbReference type="Gene3D" id="3.40.50.80">
    <property type="entry name" value="Nucleotide-binding domain of ferredoxin-NADP reductase (FNR) module"/>
    <property type="match status" value="1"/>
</dbReference>
<dbReference type="STRING" id="945553.A0A0D2PWH5"/>
<feature type="binding site" evidence="11">
    <location>
        <position position="88"/>
    </location>
    <ligand>
        <name>FAD</name>
        <dbReference type="ChEBI" id="CHEBI:57692"/>
    </ligand>
</feature>
<dbReference type="InterPro" id="IPR017938">
    <property type="entry name" value="Riboflavin_synthase-like_b-brl"/>
</dbReference>
<dbReference type="OMA" id="NNFDEPG"/>
<dbReference type="PROSITE" id="PS51384">
    <property type="entry name" value="FAD_FR"/>
    <property type="match status" value="1"/>
</dbReference>
<evidence type="ECO:0000256" key="5">
    <source>
        <dbReference type="ARBA" id="ARBA00022787"/>
    </source>
</evidence>
<evidence type="ECO:0000256" key="9">
    <source>
        <dbReference type="ARBA" id="ARBA00023128"/>
    </source>
</evidence>
<feature type="domain" description="FAD-binding FR-type" evidence="13">
    <location>
        <begin position="8"/>
        <end position="120"/>
    </location>
</feature>
<dbReference type="CDD" id="cd06183">
    <property type="entry name" value="cyt_b5_reduct_like"/>
    <property type="match status" value="1"/>
</dbReference>
<keyword evidence="15" id="KW-1185">Reference proteome</keyword>
<evidence type="ECO:0000256" key="11">
    <source>
        <dbReference type="PIRSR" id="PIRSR601834-1"/>
    </source>
</evidence>
<evidence type="ECO:0000313" key="14">
    <source>
        <dbReference type="EMBL" id="KJA23845.1"/>
    </source>
</evidence>
<evidence type="ECO:0000256" key="12">
    <source>
        <dbReference type="RuleBase" id="RU361226"/>
    </source>
</evidence>
<evidence type="ECO:0000259" key="13">
    <source>
        <dbReference type="PROSITE" id="PS51384"/>
    </source>
</evidence>
<sequence length="264" mass="28838">MSGSDSLFNQNSFTAIKLKKISPYNHNSSTFTFELPDNRKSGLPVASCLVLRATDPEAFKDPAGNPYYRPYTPISTSDTAGELTFLVKRYEAGNFSKYIHSLKEGETLSVKGPFLKFPYKANEFDEVAFIGGGTGIAPFYQVLIHALSNKENTTKFKLIYSNISEKDILLRAELDALKAANPETFDIIYLVDQPTEGWTGPTGFITAAHIKENIGGPSTNIKVFVCGPPPQVASLAGAKDGANQGTFSGILRELGYSQEQVLKF</sequence>
<name>A0A0D2PWH5_HYPSF</name>
<dbReference type="Proteomes" id="UP000054270">
    <property type="component" value="Unassembled WGS sequence"/>
</dbReference>
<keyword evidence="9" id="KW-0496">Mitochondrion</keyword>
<comment type="cofactor">
    <cofactor evidence="1 11 12">
        <name>FAD</name>
        <dbReference type="ChEBI" id="CHEBI:57692"/>
    </cofactor>
</comment>
<dbReference type="OrthoDB" id="432685at2759"/>
<feature type="binding site" evidence="11">
    <location>
        <position position="69"/>
    </location>
    <ligand>
        <name>FAD</name>
        <dbReference type="ChEBI" id="CHEBI:57692"/>
    </ligand>
</feature>
<feature type="binding site" evidence="11">
    <location>
        <position position="70"/>
    </location>
    <ligand>
        <name>FAD</name>
        <dbReference type="ChEBI" id="CHEBI:57692"/>
    </ligand>
</feature>
<gene>
    <name evidence="14" type="ORF">HYPSUDRAFT_39370</name>
</gene>
<dbReference type="InterPro" id="IPR017927">
    <property type="entry name" value="FAD-bd_FR_type"/>
</dbReference>
<dbReference type="GO" id="GO:0005741">
    <property type="term" value="C:mitochondrial outer membrane"/>
    <property type="evidence" value="ECO:0007669"/>
    <property type="project" value="UniProtKB-SubCell"/>
</dbReference>
<feature type="binding site" evidence="11">
    <location>
        <position position="96"/>
    </location>
    <ligand>
        <name>FAD</name>
        <dbReference type="ChEBI" id="CHEBI:57692"/>
    </ligand>
</feature>
<dbReference type="EC" id="1.6.2.2" evidence="12"/>
<keyword evidence="7 12" id="KW-0560">Oxidoreductase</keyword>
<dbReference type="InterPro" id="IPR001834">
    <property type="entry name" value="CBR-like"/>
</dbReference>
<feature type="binding site" evidence="11">
    <location>
        <position position="71"/>
    </location>
    <ligand>
        <name>FAD</name>
        <dbReference type="ChEBI" id="CHEBI:57692"/>
    </ligand>
</feature>
<evidence type="ECO:0000256" key="3">
    <source>
        <dbReference type="ARBA" id="ARBA00006105"/>
    </source>
</evidence>
<keyword evidence="6 11" id="KW-0274">FAD</keyword>
<evidence type="ECO:0000256" key="10">
    <source>
        <dbReference type="ARBA" id="ARBA00047682"/>
    </source>
</evidence>
<reference evidence="15" key="1">
    <citation type="submission" date="2014-04" db="EMBL/GenBank/DDBJ databases">
        <title>Evolutionary Origins and Diversification of the Mycorrhizal Mutualists.</title>
        <authorList>
            <consortium name="DOE Joint Genome Institute"/>
            <consortium name="Mycorrhizal Genomics Consortium"/>
            <person name="Kohler A."/>
            <person name="Kuo A."/>
            <person name="Nagy L.G."/>
            <person name="Floudas D."/>
            <person name="Copeland A."/>
            <person name="Barry K.W."/>
            <person name="Cichocki N."/>
            <person name="Veneault-Fourrey C."/>
            <person name="LaButti K."/>
            <person name="Lindquist E.A."/>
            <person name="Lipzen A."/>
            <person name="Lundell T."/>
            <person name="Morin E."/>
            <person name="Murat C."/>
            <person name="Riley R."/>
            <person name="Ohm R."/>
            <person name="Sun H."/>
            <person name="Tunlid A."/>
            <person name="Henrissat B."/>
            <person name="Grigoriev I.V."/>
            <person name="Hibbett D.S."/>
            <person name="Martin F."/>
        </authorList>
    </citation>
    <scope>NUCLEOTIDE SEQUENCE [LARGE SCALE GENOMIC DNA]</scope>
    <source>
        <strain evidence="15">FD-334 SS-4</strain>
    </source>
</reference>
<keyword evidence="5" id="KW-1000">Mitochondrion outer membrane</keyword>
<dbReference type="SUPFAM" id="SSF52343">
    <property type="entry name" value="Ferredoxin reductase-like, C-terminal NADP-linked domain"/>
    <property type="match status" value="1"/>
</dbReference>
<dbReference type="PRINTS" id="PR00371">
    <property type="entry name" value="FPNCR"/>
</dbReference>
<evidence type="ECO:0000256" key="1">
    <source>
        <dbReference type="ARBA" id="ARBA00001974"/>
    </source>
</evidence>
<evidence type="ECO:0000256" key="8">
    <source>
        <dbReference type="ARBA" id="ARBA00023027"/>
    </source>
</evidence>
<dbReference type="Pfam" id="PF00970">
    <property type="entry name" value="FAD_binding_6"/>
    <property type="match status" value="1"/>
</dbReference>
<dbReference type="InterPro" id="IPR039261">
    <property type="entry name" value="FNR_nucleotide-bd"/>
</dbReference>
<keyword evidence="5" id="KW-0472">Membrane</keyword>
<dbReference type="PANTHER" id="PTHR19370">
    <property type="entry name" value="NADH-CYTOCHROME B5 REDUCTASE"/>
    <property type="match status" value="1"/>
</dbReference>
<dbReference type="GO" id="GO:0090524">
    <property type="term" value="F:cytochrome-b5 reductase activity, acting on NADH"/>
    <property type="evidence" value="ECO:0007669"/>
    <property type="project" value="UniProtKB-EC"/>
</dbReference>
<feature type="binding site" evidence="11">
    <location>
        <position position="86"/>
    </location>
    <ligand>
        <name>FAD</name>
        <dbReference type="ChEBI" id="CHEBI:57692"/>
    </ligand>
</feature>